<dbReference type="RefSeq" id="WP_157095351.1">
    <property type="nucleotide sequence ID" value="NZ_BDDI01000019.1"/>
</dbReference>
<feature type="domain" description="DUF7800" evidence="3">
    <location>
        <begin position="27"/>
        <end position="106"/>
    </location>
</feature>
<evidence type="ECO:0000259" key="3">
    <source>
        <dbReference type="Pfam" id="PF25077"/>
    </source>
</evidence>
<dbReference type="InterPro" id="IPR018946">
    <property type="entry name" value="PhoD-like_MPP"/>
</dbReference>
<dbReference type="Gene3D" id="3.60.21.70">
    <property type="entry name" value="PhoD-like phosphatase"/>
    <property type="match status" value="1"/>
</dbReference>
<name>A0A839RJL1_9ACTN</name>
<proteinExistence type="predicted"/>
<dbReference type="Pfam" id="PF09423">
    <property type="entry name" value="PhoD"/>
    <property type="match status" value="1"/>
</dbReference>
<gene>
    <name evidence="4" type="ORF">FHU29_001289</name>
</gene>
<dbReference type="CDD" id="cd07389">
    <property type="entry name" value="MPP_PhoD"/>
    <property type="match status" value="1"/>
</dbReference>
<feature type="domain" description="PhoD-like phosphatase metallophosphatase" evidence="2">
    <location>
        <begin position="172"/>
        <end position="465"/>
    </location>
</feature>
<evidence type="ECO:0000313" key="4">
    <source>
        <dbReference type="EMBL" id="MBB3036855.1"/>
    </source>
</evidence>
<sequence>MRNTHSQVSVSIGPQNDSVHPASRRTPELMVGPLLRYVDADSATVWVQTDRACRVTVRCDDQLVTEATWSVHGRNFALIVLTGLAPGSALPYALELDGEPTWPSELAEGEAVRPQSVIRTLPEGASPGRRTRIAFGSCYRAGDLSPEVSKELGADSLVALSRFMMSIDTSEWPDVLCLLGDQVYADNGPESLAEHLTREDDGQLHAVDFGQYAILYEEAWTQPDVQWLLSTVPTCMILDDHDLRDDWNTSSAWRHEAAQNPHWNRIVEGALSSYCVYQHLGNLSPAQLADNVVFNALRSTRDEAGRDEFLRRFALDSDRHPEQARWSFERNFGLAHLVMVDTRCSRDLTETDRRLLDREEWRWVRDQVLESDAPHILIGTSLPVLMLPGIHQLEGWNEAVCAGRWGPRWARTGERIRRALDLEHWGAFRASFLDMVALARDAARKPHQPRTFTWLSGDVHSSYIGAGKLDDLPLSPMAITQLTMSPFRNPLPKAVRQAKKILGARTVASAFRWIAHRAKVDDTGLDWTIPHGPWFRNGVMTLDLTDDTAVALIDHAVIAEDGSHRLHRTATVELRA</sequence>
<dbReference type="PANTHER" id="PTHR37031:SF2">
    <property type="entry name" value="PHOD-LIKE PHOSPHATASE METALLOPHOSPHATASE DOMAIN-CONTAINING PROTEIN"/>
    <property type="match status" value="1"/>
</dbReference>
<reference evidence="4 5" key="1">
    <citation type="submission" date="2020-08" db="EMBL/GenBank/DDBJ databases">
        <title>Sequencing the genomes of 1000 actinobacteria strains.</title>
        <authorList>
            <person name="Klenk H.-P."/>
        </authorList>
    </citation>
    <scope>NUCLEOTIDE SEQUENCE [LARGE SCALE GENOMIC DNA]</scope>
    <source>
        <strain evidence="4 5">DSM 45258</strain>
    </source>
</reference>
<dbReference type="Proteomes" id="UP000567922">
    <property type="component" value="Unassembled WGS sequence"/>
</dbReference>
<dbReference type="AlphaFoldDB" id="A0A839RJL1"/>
<feature type="region of interest" description="Disordered" evidence="1">
    <location>
        <begin position="1"/>
        <end position="24"/>
    </location>
</feature>
<evidence type="ECO:0000313" key="5">
    <source>
        <dbReference type="Proteomes" id="UP000567922"/>
    </source>
</evidence>
<keyword evidence="5" id="KW-1185">Reference proteome</keyword>
<dbReference type="SUPFAM" id="SSF56300">
    <property type="entry name" value="Metallo-dependent phosphatases"/>
    <property type="match status" value="1"/>
</dbReference>
<dbReference type="InterPro" id="IPR029052">
    <property type="entry name" value="Metallo-depent_PP-like"/>
</dbReference>
<comment type="caution">
    <text evidence="4">The sequence shown here is derived from an EMBL/GenBank/DDBJ whole genome shotgun (WGS) entry which is preliminary data.</text>
</comment>
<dbReference type="InterPro" id="IPR056702">
    <property type="entry name" value="DUF7800"/>
</dbReference>
<feature type="compositionally biased region" description="Polar residues" evidence="1">
    <location>
        <begin position="1"/>
        <end position="18"/>
    </location>
</feature>
<organism evidence="4 5">
    <name type="scientific">Hoyosella altamirensis</name>
    <dbReference type="NCBI Taxonomy" id="616997"/>
    <lineage>
        <taxon>Bacteria</taxon>
        <taxon>Bacillati</taxon>
        <taxon>Actinomycetota</taxon>
        <taxon>Actinomycetes</taxon>
        <taxon>Mycobacteriales</taxon>
        <taxon>Hoyosellaceae</taxon>
        <taxon>Hoyosella</taxon>
    </lineage>
</organism>
<dbReference type="InterPro" id="IPR038607">
    <property type="entry name" value="PhoD-like_sf"/>
</dbReference>
<dbReference type="OrthoDB" id="9795624at2"/>
<dbReference type="PANTHER" id="PTHR37031">
    <property type="entry name" value="METALLOPHOSPHATASE BINDING DOMAIN PROTEIN"/>
    <property type="match status" value="1"/>
</dbReference>
<dbReference type="EMBL" id="JACHWS010000001">
    <property type="protein sequence ID" value="MBB3036855.1"/>
    <property type="molecule type" value="Genomic_DNA"/>
</dbReference>
<evidence type="ECO:0000256" key="1">
    <source>
        <dbReference type="SAM" id="MobiDB-lite"/>
    </source>
</evidence>
<protein>
    <submittedName>
        <fullName evidence="4">Phosphodiesterase/alkaline phosphatase D-like protein</fullName>
    </submittedName>
</protein>
<dbReference type="Pfam" id="PF25077">
    <property type="entry name" value="DUF7800"/>
    <property type="match status" value="1"/>
</dbReference>
<evidence type="ECO:0000259" key="2">
    <source>
        <dbReference type="Pfam" id="PF09423"/>
    </source>
</evidence>
<accession>A0A839RJL1</accession>